<sequence>MALDTLDYAVMVALAVAVSLYFGKSTFFPSNEGLDAGFVAGAASGKTRNLVEALEKNNKKCVVFFGSQTGTAEDYASKLSKELKARFGLSSMKCDLADYDFDNFNEIPDDKLVFFLVATYGEGEPTDNAVEFFEFLENGADSNLQSLKYTVFGLGNSTYEFYNKIGKDLNNKLEELGGERFAGYGEGDDGKGSMDEDFLAWKEAVFESLKHNLNFEEHELTYEPGLQLTEDSLISKSDAGVSEGEPSSEYVKWDPSVSPEGITKGPFDHTHPYLSTISKSKELFNSKSRSCVHAEFDLSDSNLRYSTGDHLAIWPSNSNQAVSKFLSAFGLEGKEDSVFSLKSLDSTITLPFHSPITYDGAIRNHMEITGAVSRQFLQAIASFAPSEDSKIRAQKLAGDKELFAKEIHSQNLNIADALLKISDGEAWTGVPFEFLIESVAHLQPRYYSISSSSMVDKRSIHVTAVVELEQHDDRVVSGVVTNLLKNIEVSQNKKSEKQLVTYNLKGPKGKYSNYKLPVHVRRSTFKLPSNPAVPIIMIGPGTGVAPFRGFVRERCQQASNTTDNITIGKTLLFFGCRTSDEDFLYKEEWPEYSQKLGSSFELVTAFSREDPAKKVYVQHKLLTKSKEINELLEKGAYIYVCGDASKMARDVQHTLNQIISKERNLPEERGAELIRGLKVQNRYQEDVW</sequence>
<keyword evidence="8 19" id="KW-0274">FAD</keyword>
<evidence type="ECO:0000313" key="23">
    <source>
        <dbReference type="EMBL" id="CAH2353908.1"/>
    </source>
</evidence>
<dbReference type="PRINTS" id="PR00371">
    <property type="entry name" value="FPNCR"/>
</dbReference>
<dbReference type="PIRSF" id="PIRSF000208">
    <property type="entry name" value="P450R"/>
    <property type="match status" value="1"/>
</dbReference>
<dbReference type="FunFam" id="3.40.50.80:FF:000018">
    <property type="entry name" value="NADPH--cytochrome P450 reductase"/>
    <property type="match status" value="1"/>
</dbReference>
<comment type="catalytic activity">
    <reaction evidence="19 20">
        <text>2 oxidized [cytochrome P450] + NADPH = 2 reduced [cytochrome P450] + NADP(+) + H(+)</text>
        <dbReference type="Rhea" id="RHEA:24040"/>
        <dbReference type="Rhea" id="RHEA-COMP:14627"/>
        <dbReference type="Rhea" id="RHEA-COMP:14628"/>
        <dbReference type="ChEBI" id="CHEBI:15378"/>
        <dbReference type="ChEBI" id="CHEBI:55376"/>
        <dbReference type="ChEBI" id="CHEBI:57783"/>
        <dbReference type="ChEBI" id="CHEBI:58349"/>
        <dbReference type="ChEBI" id="CHEBI:60344"/>
        <dbReference type="EC" id="1.6.2.4"/>
    </reaction>
</comment>
<dbReference type="InterPro" id="IPR023208">
    <property type="entry name" value="P450R"/>
</dbReference>
<feature type="binding site" evidence="19">
    <location>
        <begin position="607"/>
        <end position="608"/>
    </location>
    <ligand>
        <name>NADP(+)</name>
        <dbReference type="ChEBI" id="CHEBI:58349"/>
    </ligand>
</feature>
<keyword evidence="13 19" id="KW-0756">Sterol biosynthesis</keyword>
<dbReference type="OrthoDB" id="1856718at2759"/>
<keyword evidence="12 19" id="KW-0560">Oxidoreductase</keyword>
<keyword evidence="3 19" id="KW-0285">Flavoprotein</keyword>
<comment type="cofactor">
    <cofactor evidence="19">
        <name>FMN</name>
        <dbReference type="ChEBI" id="CHEBI:58210"/>
    </cofactor>
    <text evidence="19">Binds 1 FMN per monomer.</text>
</comment>
<dbReference type="InterPro" id="IPR039261">
    <property type="entry name" value="FNR_nucleotide-bd"/>
</dbReference>
<feature type="domain" description="Flavodoxin-like" evidence="21">
    <location>
        <begin position="61"/>
        <end position="206"/>
    </location>
</feature>
<evidence type="ECO:0000256" key="4">
    <source>
        <dbReference type="ARBA" id="ARBA00022643"/>
    </source>
</evidence>
<protein>
    <recommendedName>
        <fullName evidence="19 20">NADPH--cytochrome P450 reductase</fullName>
        <shortName evidence="19">CPR</shortName>
        <shortName evidence="19">P450R</shortName>
        <ecNumber evidence="19 20">1.6.2.4</ecNumber>
    </recommendedName>
</protein>
<comment type="caution">
    <text evidence="19">Lacks conserved residue(s) required for the propagation of feature annotation.</text>
</comment>
<dbReference type="GO" id="GO:0006696">
    <property type="term" value="P:ergosterol biosynthetic process"/>
    <property type="evidence" value="ECO:0007669"/>
    <property type="project" value="UniProtKB-UniRule"/>
</dbReference>
<evidence type="ECO:0000256" key="9">
    <source>
        <dbReference type="ARBA" id="ARBA00022857"/>
    </source>
</evidence>
<feature type="binding site" evidence="19">
    <location>
        <begin position="118"/>
        <end position="121"/>
    </location>
    <ligand>
        <name>FMN</name>
        <dbReference type="ChEBI" id="CHEBI:58210"/>
    </ligand>
</feature>
<keyword evidence="11" id="KW-1133">Transmembrane helix</keyword>
<dbReference type="PROSITE" id="PS51384">
    <property type="entry name" value="FAD_FR"/>
    <property type="match status" value="1"/>
</dbReference>
<feature type="binding site" evidence="19">
    <location>
        <begin position="463"/>
        <end position="465"/>
    </location>
    <ligand>
        <name>FAD</name>
        <dbReference type="ChEBI" id="CHEBI:57692"/>
    </ligand>
</feature>
<dbReference type="GO" id="GO:0050660">
    <property type="term" value="F:flavin adenine dinucleotide binding"/>
    <property type="evidence" value="ECO:0007669"/>
    <property type="project" value="UniProtKB-UniRule"/>
</dbReference>
<dbReference type="Gene3D" id="3.40.50.80">
    <property type="entry name" value="Nucleotide-binding domain of ferredoxin-NADP reductase (FNR) module"/>
    <property type="match status" value="1"/>
</dbReference>
<comment type="subcellular location">
    <subcellularLocation>
        <location evidence="19">Endoplasmic reticulum membrane</location>
        <topology evidence="19">Single-pass membrane protein</topology>
        <orientation evidence="19">Cytoplasmic side</orientation>
    </subcellularLocation>
    <subcellularLocation>
        <location evidence="19">Mitochondrion outer membrane</location>
        <topology evidence="19">Single-pass membrane protein</topology>
        <orientation evidence="19">Cytoplasmic side</orientation>
    </subcellularLocation>
    <subcellularLocation>
        <location evidence="19">Cell membrane</location>
        <topology evidence="19">Single-pass membrane protein</topology>
        <orientation evidence="19">Cytoplasmic side</orientation>
    </subcellularLocation>
</comment>
<evidence type="ECO:0000256" key="16">
    <source>
        <dbReference type="ARBA" id="ARBA00023136"/>
    </source>
</evidence>
<dbReference type="Gene3D" id="3.40.50.360">
    <property type="match status" value="1"/>
</dbReference>
<dbReference type="Pfam" id="PF00667">
    <property type="entry name" value="FAD_binding_1"/>
    <property type="match status" value="1"/>
</dbReference>
<evidence type="ECO:0000256" key="8">
    <source>
        <dbReference type="ARBA" id="ARBA00022827"/>
    </source>
</evidence>
<evidence type="ECO:0000256" key="1">
    <source>
        <dbReference type="ARBA" id="ARBA00022475"/>
    </source>
</evidence>
<reference evidence="23" key="1">
    <citation type="submission" date="2022-03" db="EMBL/GenBank/DDBJ databases">
        <authorList>
            <person name="Legras J.-L."/>
            <person name="Devillers H."/>
            <person name="Grondin C."/>
        </authorList>
    </citation>
    <scope>NUCLEOTIDE SEQUENCE</scope>
    <source>
        <strain evidence="23">CLIB 1423</strain>
    </source>
</reference>
<dbReference type="GO" id="GO:0010181">
    <property type="term" value="F:FMN binding"/>
    <property type="evidence" value="ECO:0007669"/>
    <property type="project" value="UniProtKB-UniRule"/>
</dbReference>
<keyword evidence="9 19" id="KW-0521">NADP</keyword>
<dbReference type="InterPro" id="IPR003097">
    <property type="entry name" value="CysJ-like_FAD-binding"/>
</dbReference>
<keyword evidence="1 19" id="KW-1003">Cell membrane</keyword>
<evidence type="ECO:0000259" key="21">
    <source>
        <dbReference type="PROSITE" id="PS50902"/>
    </source>
</evidence>
<feature type="binding site" evidence="19">
    <location>
        <position position="688"/>
    </location>
    <ligand>
        <name>FAD</name>
        <dbReference type="ChEBI" id="CHEBI:57692"/>
    </ligand>
</feature>
<dbReference type="SUPFAM" id="SSF52343">
    <property type="entry name" value="Ferredoxin reductase-like, C-terminal NADP-linked domain"/>
    <property type="match status" value="1"/>
</dbReference>
<dbReference type="Pfam" id="PF00258">
    <property type="entry name" value="Flavodoxin_1"/>
    <property type="match status" value="1"/>
</dbReference>
<evidence type="ECO:0000256" key="5">
    <source>
        <dbReference type="ARBA" id="ARBA00022692"/>
    </source>
</evidence>
<feature type="binding site" evidence="19">
    <location>
        <position position="189"/>
    </location>
    <ligand>
        <name>FMN</name>
        <dbReference type="ChEBI" id="CHEBI:58210"/>
    </ligand>
</feature>
<dbReference type="Proteomes" id="UP000837801">
    <property type="component" value="Unassembled WGS sequence"/>
</dbReference>
<evidence type="ECO:0000256" key="14">
    <source>
        <dbReference type="ARBA" id="ARBA00023098"/>
    </source>
</evidence>
<dbReference type="InterPro" id="IPR008254">
    <property type="entry name" value="Flavodoxin/NO_synth"/>
</dbReference>
<dbReference type="Pfam" id="PF00175">
    <property type="entry name" value="NAD_binding_1"/>
    <property type="match status" value="1"/>
</dbReference>
<keyword evidence="2 19" id="KW-0444">Lipid biosynthesis</keyword>
<evidence type="ECO:0000256" key="10">
    <source>
        <dbReference type="ARBA" id="ARBA00022955"/>
    </source>
</evidence>
<comment type="similarity">
    <text evidence="19">Belongs to the NADPH--cytochrome P450 reductase family.</text>
</comment>
<evidence type="ECO:0000256" key="19">
    <source>
        <dbReference type="HAMAP-Rule" id="MF_03212"/>
    </source>
</evidence>
<dbReference type="InterPro" id="IPR017927">
    <property type="entry name" value="FAD-bd_FR_type"/>
</dbReference>
<dbReference type="FunFam" id="3.40.50.360:FF:000036">
    <property type="entry name" value="NADPH--cytochrome P450 reductase"/>
    <property type="match status" value="1"/>
</dbReference>
<gene>
    <name evidence="23" type="ORF">CLIB1423_13S01618</name>
</gene>
<dbReference type="InterPro" id="IPR001433">
    <property type="entry name" value="OxRdtase_FAD/NAD-bd"/>
</dbReference>
<dbReference type="SUPFAM" id="SSF63380">
    <property type="entry name" value="Riboflavin synthase domain-like"/>
    <property type="match status" value="1"/>
</dbReference>
<dbReference type="AlphaFoldDB" id="A0A9P0VZE0"/>
<dbReference type="InterPro" id="IPR029039">
    <property type="entry name" value="Flavoprotein-like_sf"/>
</dbReference>
<dbReference type="Gene3D" id="2.40.30.10">
    <property type="entry name" value="Translation factors"/>
    <property type="match status" value="1"/>
</dbReference>
<comment type="cofactor">
    <cofactor evidence="19">
        <name>FAD</name>
        <dbReference type="ChEBI" id="CHEBI:57692"/>
    </cofactor>
    <text evidence="19">Binds 1 FAD per monomer.</text>
</comment>
<keyword evidence="15 19" id="KW-0496">Mitochondrion</keyword>
<dbReference type="InterPro" id="IPR001709">
    <property type="entry name" value="Flavoprot_Pyr_Nucl_cyt_Rdtase"/>
</dbReference>
<accession>A0A9P0VZE0</accession>
<evidence type="ECO:0000256" key="18">
    <source>
        <dbReference type="ARBA" id="ARBA00023221"/>
    </source>
</evidence>
<keyword evidence="6 19" id="KW-1000">Mitochondrion outer membrane</keyword>
<keyword evidence="18 19" id="KW-0753">Steroid metabolism</keyword>
<feature type="domain" description="FAD-binding FR-type" evidence="22">
    <location>
        <begin position="270"/>
        <end position="517"/>
    </location>
</feature>
<evidence type="ECO:0000256" key="6">
    <source>
        <dbReference type="ARBA" id="ARBA00022787"/>
    </source>
</evidence>
<dbReference type="GO" id="GO:0005886">
    <property type="term" value="C:plasma membrane"/>
    <property type="evidence" value="ECO:0007669"/>
    <property type="project" value="UniProtKB-SubCell"/>
</dbReference>
<keyword evidence="16 19" id="KW-0472">Membrane</keyword>
<comment type="similarity">
    <text evidence="19">In the N-terminal section; belongs to the flavodoxin family.</text>
</comment>
<evidence type="ECO:0000256" key="12">
    <source>
        <dbReference type="ARBA" id="ARBA00023002"/>
    </source>
</evidence>
<feature type="binding site" evidence="19">
    <location>
        <begin position="478"/>
        <end position="481"/>
    </location>
    <ligand>
        <name>FAD</name>
        <dbReference type="ChEBI" id="CHEBI:57692"/>
    </ligand>
</feature>
<feature type="binding site" evidence="19">
    <location>
        <position position="542"/>
    </location>
    <ligand>
        <name>NADP(+)</name>
        <dbReference type="ChEBI" id="CHEBI:58349"/>
    </ligand>
</feature>
<dbReference type="PROSITE" id="PS50902">
    <property type="entry name" value="FLAVODOXIN_LIKE"/>
    <property type="match status" value="1"/>
</dbReference>
<feature type="binding site" evidence="19">
    <location>
        <begin position="67"/>
        <end position="72"/>
    </location>
    <ligand>
        <name>FMN</name>
        <dbReference type="ChEBI" id="CHEBI:58210"/>
    </ligand>
</feature>
<dbReference type="EMBL" id="CAKXYY010000013">
    <property type="protein sequence ID" value="CAH2353908.1"/>
    <property type="molecule type" value="Genomic_DNA"/>
</dbReference>
<evidence type="ECO:0000256" key="3">
    <source>
        <dbReference type="ARBA" id="ARBA00022630"/>
    </source>
</evidence>
<feature type="binding site" evidence="19">
    <location>
        <position position="650"/>
    </location>
    <ligand>
        <name>NADP(+)</name>
        <dbReference type="ChEBI" id="CHEBI:58349"/>
    </ligand>
</feature>
<dbReference type="GO" id="GO:0005829">
    <property type="term" value="C:cytosol"/>
    <property type="evidence" value="ECO:0007669"/>
    <property type="project" value="TreeGrafter"/>
</dbReference>
<keyword evidence="7 19" id="KW-0256">Endoplasmic reticulum</keyword>
<feature type="binding site" evidence="19">
    <location>
        <begin position="614"/>
        <end position="618"/>
    </location>
    <ligand>
        <name>NADP(+)</name>
        <dbReference type="ChEBI" id="CHEBI:58349"/>
    </ligand>
</feature>
<dbReference type="PANTHER" id="PTHR19384:SF17">
    <property type="entry name" value="NADPH--CYTOCHROME P450 REDUCTASE"/>
    <property type="match status" value="1"/>
</dbReference>
<keyword evidence="10 19" id="KW-0752">Steroid biosynthesis</keyword>
<organism evidence="23 24">
    <name type="scientific">[Candida] railenensis</name>
    <dbReference type="NCBI Taxonomy" id="45579"/>
    <lineage>
        <taxon>Eukaryota</taxon>
        <taxon>Fungi</taxon>
        <taxon>Dikarya</taxon>
        <taxon>Ascomycota</taxon>
        <taxon>Saccharomycotina</taxon>
        <taxon>Pichiomycetes</taxon>
        <taxon>Debaryomycetaceae</taxon>
        <taxon>Kurtzmaniella</taxon>
    </lineage>
</organism>
<dbReference type="InterPro" id="IPR023173">
    <property type="entry name" value="NADPH_Cyt_P450_Rdtase_alpha"/>
</dbReference>
<dbReference type="EC" id="1.6.2.4" evidence="19 20"/>
<dbReference type="GO" id="GO:0005789">
    <property type="term" value="C:endoplasmic reticulum membrane"/>
    <property type="evidence" value="ECO:0007669"/>
    <property type="project" value="UniProtKB-SubCell"/>
</dbReference>
<dbReference type="PANTHER" id="PTHR19384">
    <property type="entry name" value="NITRIC OXIDE SYNTHASE-RELATED"/>
    <property type="match status" value="1"/>
</dbReference>
<evidence type="ECO:0000256" key="20">
    <source>
        <dbReference type="PIRNR" id="PIRNR000208"/>
    </source>
</evidence>
<dbReference type="InterPro" id="IPR017938">
    <property type="entry name" value="Riboflavin_synthase-like_b-brl"/>
</dbReference>
<dbReference type="CDD" id="cd06204">
    <property type="entry name" value="CYPOR"/>
    <property type="match status" value="1"/>
</dbReference>
<dbReference type="Gene3D" id="1.20.990.10">
    <property type="entry name" value="NADPH-cytochrome p450 Reductase, Chain A, domain 3"/>
    <property type="match status" value="1"/>
</dbReference>
<dbReference type="InterPro" id="IPR001094">
    <property type="entry name" value="Flavdoxin-like"/>
</dbReference>
<dbReference type="GO" id="GO:0050661">
    <property type="term" value="F:NADP binding"/>
    <property type="evidence" value="ECO:0007669"/>
    <property type="project" value="UniProtKB-UniRule"/>
</dbReference>
<name>A0A9P0VZE0_9ASCO</name>
<evidence type="ECO:0000256" key="7">
    <source>
        <dbReference type="ARBA" id="ARBA00022824"/>
    </source>
</evidence>
<evidence type="ECO:0000256" key="13">
    <source>
        <dbReference type="ARBA" id="ARBA00023011"/>
    </source>
</evidence>
<evidence type="ECO:0000259" key="22">
    <source>
        <dbReference type="PROSITE" id="PS51384"/>
    </source>
</evidence>
<evidence type="ECO:0000256" key="2">
    <source>
        <dbReference type="ARBA" id="ARBA00022516"/>
    </source>
</evidence>
<dbReference type="PRINTS" id="PR00369">
    <property type="entry name" value="FLAVODOXIN"/>
</dbReference>
<keyword evidence="5" id="KW-0812">Transmembrane</keyword>
<comment type="similarity">
    <text evidence="19 20">In the C-terminal section; belongs to the flavoprotein pyridine nucleotide cytochrome reductase family.</text>
</comment>
<feature type="binding site" evidence="19">
    <location>
        <begin position="445"/>
        <end position="448"/>
    </location>
    <ligand>
        <name>FAD</name>
        <dbReference type="ChEBI" id="CHEBI:57692"/>
    </ligand>
</feature>
<evidence type="ECO:0000313" key="24">
    <source>
        <dbReference type="Proteomes" id="UP000837801"/>
    </source>
</evidence>
<evidence type="ECO:0000256" key="15">
    <source>
        <dbReference type="ARBA" id="ARBA00023128"/>
    </source>
</evidence>
<feature type="binding site" evidence="19">
    <location>
        <position position="289"/>
    </location>
    <ligand>
        <name>NADP(+)</name>
        <dbReference type="ChEBI" id="CHEBI:58349"/>
    </ligand>
</feature>
<keyword evidence="4 19" id="KW-0288">FMN</keyword>
<comment type="function">
    <text evidence="19">This enzyme is required for electron transfer from NADP to cytochrome P450 in microsomes. It can also provide electron transfer to heme oxygenase and cytochrome B5. Involved in ergosterol biosynthesis.</text>
</comment>
<dbReference type="GO" id="GO:0003958">
    <property type="term" value="F:NADPH-hemoprotein reductase activity"/>
    <property type="evidence" value="ECO:0007669"/>
    <property type="project" value="UniProtKB-UniRule"/>
</dbReference>
<proteinExistence type="inferred from homology"/>
<evidence type="ECO:0000256" key="11">
    <source>
        <dbReference type="ARBA" id="ARBA00022989"/>
    </source>
</evidence>
<keyword evidence="24" id="KW-1185">Reference proteome</keyword>
<comment type="caution">
    <text evidence="23">The sequence shown here is derived from an EMBL/GenBank/DDBJ whole genome shotgun (WGS) entry which is preliminary data.</text>
</comment>
<keyword evidence="14 19" id="KW-0443">Lipid metabolism</keyword>
<dbReference type="FunFam" id="2.40.30.10:FF:000100">
    <property type="entry name" value="NADPH--cytochrome P450 reductase"/>
    <property type="match status" value="1"/>
</dbReference>
<keyword evidence="17 19" id="KW-1207">Sterol metabolism</keyword>
<dbReference type="GO" id="GO:0005741">
    <property type="term" value="C:mitochondrial outer membrane"/>
    <property type="evidence" value="ECO:0007669"/>
    <property type="project" value="UniProtKB-SubCell"/>
</dbReference>
<evidence type="ECO:0000256" key="17">
    <source>
        <dbReference type="ARBA" id="ARBA00023166"/>
    </source>
</evidence>
<dbReference type="SUPFAM" id="SSF52218">
    <property type="entry name" value="Flavoproteins"/>
    <property type="match status" value="1"/>
</dbReference>
<feature type="binding site" evidence="19">
    <location>
        <begin position="154"/>
        <end position="163"/>
    </location>
    <ligand>
        <name>FMN</name>
        <dbReference type="ChEBI" id="CHEBI:58210"/>
    </ligand>
</feature>
<dbReference type="HAMAP" id="MF_03212">
    <property type="entry name" value="NCPR"/>
    <property type="match status" value="1"/>
</dbReference>